<proteinExistence type="predicted"/>
<reference evidence="1" key="1">
    <citation type="submission" date="2021-03" db="EMBL/GenBank/DDBJ databases">
        <authorList>
            <consortium name="DOE Joint Genome Institute"/>
            <person name="Ahrendt S."/>
            <person name="Looney B.P."/>
            <person name="Miyauchi S."/>
            <person name="Morin E."/>
            <person name="Drula E."/>
            <person name="Courty P.E."/>
            <person name="Chicoki N."/>
            <person name="Fauchery L."/>
            <person name="Kohler A."/>
            <person name="Kuo A."/>
            <person name="Labutti K."/>
            <person name="Pangilinan J."/>
            <person name="Lipzen A."/>
            <person name="Riley R."/>
            <person name="Andreopoulos W."/>
            <person name="He G."/>
            <person name="Johnson J."/>
            <person name="Barry K.W."/>
            <person name="Grigoriev I.V."/>
            <person name="Nagy L."/>
            <person name="Hibbett D."/>
            <person name="Henrissat B."/>
            <person name="Matheny P.B."/>
            <person name="Labbe J."/>
            <person name="Martin F."/>
        </authorList>
    </citation>
    <scope>NUCLEOTIDE SEQUENCE</scope>
    <source>
        <strain evidence="1">HHB10654</strain>
    </source>
</reference>
<evidence type="ECO:0000313" key="1">
    <source>
        <dbReference type="EMBL" id="KAI0067519.1"/>
    </source>
</evidence>
<gene>
    <name evidence="1" type="ORF">BV25DRAFT_1835169</name>
</gene>
<dbReference type="Proteomes" id="UP000814140">
    <property type="component" value="Unassembled WGS sequence"/>
</dbReference>
<reference evidence="1" key="2">
    <citation type="journal article" date="2022" name="New Phytol.">
        <title>Evolutionary transition to the ectomycorrhizal habit in the genomes of a hyperdiverse lineage of mushroom-forming fungi.</title>
        <authorList>
            <person name="Looney B."/>
            <person name="Miyauchi S."/>
            <person name="Morin E."/>
            <person name="Drula E."/>
            <person name="Courty P.E."/>
            <person name="Kohler A."/>
            <person name="Kuo A."/>
            <person name="LaButti K."/>
            <person name="Pangilinan J."/>
            <person name="Lipzen A."/>
            <person name="Riley R."/>
            <person name="Andreopoulos W."/>
            <person name="He G."/>
            <person name="Johnson J."/>
            <person name="Nolan M."/>
            <person name="Tritt A."/>
            <person name="Barry K.W."/>
            <person name="Grigoriev I.V."/>
            <person name="Nagy L.G."/>
            <person name="Hibbett D."/>
            <person name="Henrissat B."/>
            <person name="Matheny P.B."/>
            <person name="Labbe J."/>
            <person name="Martin F.M."/>
        </authorList>
    </citation>
    <scope>NUCLEOTIDE SEQUENCE</scope>
    <source>
        <strain evidence="1">HHB10654</strain>
    </source>
</reference>
<keyword evidence="2" id="KW-1185">Reference proteome</keyword>
<protein>
    <submittedName>
        <fullName evidence="1">Uncharacterized protein</fullName>
    </submittedName>
</protein>
<accession>A0ACB8TGD8</accession>
<name>A0ACB8TGD8_9AGAM</name>
<organism evidence="1 2">
    <name type="scientific">Artomyces pyxidatus</name>
    <dbReference type="NCBI Taxonomy" id="48021"/>
    <lineage>
        <taxon>Eukaryota</taxon>
        <taxon>Fungi</taxon>
        <taxon>Dikarya</taxon>
        <taxon>Basidiomycota</taxon>
        <taxon>Agaricomycotina</taxon>
        <taxon>Agaricomycetes</taxon>
        <taxon>Russulales</taxon>
        <taxon>Auriscalpiaceae</taxon>
        <taxon>Artomyces</taxon>
    </lineage>
</organism>
<comment type="caution">
    <text evidence="1">The sequence shown here is derived from an EMBL/GenBank/DDBJ whole genome shotgun (WGS) entry which is preliminary data.</text>
</comment>
<evidence type="ECO:0000313" key="2">
    <source>
        <dbReference type="Proteomes" id="UP000814140"/>
    </source>
</evidence>
<dbReference type="EMBL" id="MU277190">
    <property type="protein sequence ID" value="KAI0067519.1"/>
    <property type="molecule type" value="Genomic_DNA"/>
</dbReference>
<sequence>MAFYSTSSPAQTSASHSQYPSARCLPPGSQKAPYQSTPRAFNTDSIPVQGGPSRAQPGPPAFAQPLENQFRDAITPFKHSFAPSQPALPQSPRVDERSFRLYKTPAQQPTRSKISQPTGGSGAFRPCVYNKEPDPPHVSPPQSKQLKWVDGAKHLKKKHDGDKVSEGDTMKRKGRKKERK</sequence>